<dbReference type="PANTHER" id="PTHR12446:SF34">
    <property type="entry name" value="PROTEIN LIN-54 HOMOLOG"/>
    <property type="match status" value="1"/>
</dbReference>
<evidence type="ECO:0000256" key="3">
    <source>
        <dbReference type="ARBA" id="ARBA00023242"/>
    </source>
</evidence>
<proteinExistence type="inferred from homology"/>
<dbReference type="EMBL" id="JWZX01003220">
    <property type="protein sequence ID" value="KOO23095.1"/>
    <property type="molecule type" value="Genomic_DNA"/>
</dbReference>
<sequence length="412" mass="42731">MDPSERSPLPPAAAQEAKEDATTAAAAPVPPTLGEASSADSSWYIGGAGATSATSQPPSASRASCESAARKGNSGARRGLKLLAGSHLPPGSNSAGGSSSSHAAATPLPPLDDTPSSIERFLHASVADNIGGDRALCGALGLDITMEQIIAGIDESEEQQLGSGLAGTCDTCEDEGGAGEDGAGVQQYDEAGMPIAPQAIKSSKSRGGRPKKCNCRNSKCLKLYCDCFSVGLMCDGCNCNDCANKEETRDKVDEARKSVLKRNPKAFQAKFIDQEKGEAAKEGVTQKEKTKHARGCNCTKSRCIKNYCECWQMGIECTDKCKCVDCANNGNVDKSGATGEALAGLSSEERIAVLSELAPFRLDTPTGCSIKALLQAKPGFDDEDAPPAKRMQTELSSAKGGEHPLDATTMAT</sequence>
<evidence type="ECO:0000313" key="6">
    <source>
        <dbReference type="EMBL" id="KOO23095.1"/>
    </source>
</evidence>
<dbReference type="OrthoDB" id="6283463at2759"/>
<comment type="caution">
    <text evidence="6">The sequence shown here is derived from an EMBL/GenBank/DDBJ whole genome shotgun (WGS) entry which is preliminary data.</text>
</comment>
<dbReference type="Proteomes" id="UP000037460">
    <property type="component" value="Unassembled WGS sequence"/>
</dbReference>
<dbReference type="InterPro" id="IPR005172">
    <property type="entry name" value="CRC"/>
</dbReference>
<reference evidence="7" key="1">
    <citation type="journal article" date="2015" name="PLoS Genet.">
        <title>Genome Sequence and Transcriptome Analyses of Chrysochromulina tobin: Metabolic Tools for Enhanced Algal Fitness in the Prominent Order Prymnesiales (Haptophyceae).</title>
        <authorList>
            <person name="Hovde B.T."/>
            <person name="Deodato C.R."/>
            <person name="Hunsperger H.M."/>
            <person name="Ryken S.A."/>
            <person name="Yost W."/>
            <person name="Jha R.K."/>
            <person name="Patterson J."/>
            <person name="Monnat R.J. Jr."/>
            <person name="Barlow S.B."/>
            <person name="Starkenburg S.R."/>
            <person name="Cattolico R.A."/>
        </authorList>
    </citation>
    <scope>NUCLEOTIDE SEQUENCE</scope>
    <source>
        <strain evidence="7">CCMP291</strain>
    </source>
</reference>
<dbReference type="GO" id="GO:0005634">
    <property type="term" value="C:nucleus"/>
    <property type="evidence" value="ECO:0007669"/>
    <property type="project" value="UniProtKB-SubCell"/>
</dbReference>
<name>A0A0M0J9D2_9EUKA</name>
<dbReference type="Pfam" id="PF03638">
    <property type="entry name" value="TCR"/>
    <property type="match status" value="2"/>
</dbReference>
<keyword evidence="7" id="KW-1185">Reference proteome</keyword>
<evidence type="ECO:0000256" key="1">
    <source>
        <dbReference type="ARBA" id="ARBA00004123"/>
    </source>
</evidence>
<feature type="region of interest" description="Disordered" evidence="4">
    <location>
        <begin position="1"/>
        <end position="116"/>
    </location>
</feature>
<dbReference type="AlphaFoldDB" id="A0A0M0J9D2"/>
<accession>A0A0M0J9D2</accession>
<evidence type="ECO:0000313" key="7">
    <source>
        <dbReference type="Proteomes" id="UP000037460"/>
    </source>
</evidence>
<feature type="compositionally biased region" description="Low complexity" evidence="4">
    <location>
        <begin position="50"/>
        <end position="67"/>
    </location>
</feature>
<organism evidence="6 7">
    <name type="scientific">Chrysochromulina tobinii</name>
    <dbReference type="NCBI Taxonomy" id="1460289"/>
    <lineage>
        <taxon>Eukaryota</taxon>
        <taxon>Haptista</taxon>
        <taxon>Haptophyta</taxon>
        <taxon>Prymnesiophyceae</taxon>
        <taxon>Prymnesiales</taxon>
        <taxon>Chrysochromulinaceae</taxon>
        <taxon>Chrysochromulina</taxon>
    </lineage>
</organism>
<comment type="subcellular location">
    <subcellularLocation>
        <location evidence="1">Nucleus</location>
    </subcellularLocation>
</comment>
<evidence type="ECO:0000259" key="5">
    <source>
        <dbReference type="PROSITE" id="PS51634"/>
    </source>
</evidence>
<dbReference type="SMART" id="SM01114">
    <property type="entry name" value="CXC"/>
    <property type="match status" value="2"/>
</dbReference>
<dbReference type="InterPro" id="IPR033467">
    <property type="entry name" value="Tesmin/TSO1-like_CXC"/>
</dbReference>
<gene>
    <name evidence="6" type="ORF">Ctob_003083</name>
</gene>
<comment type="similarity">
    <text evidence="2">Belongs to the lin-54 family.</text>
</comment>
<feature type="domain" description="CRC" evidence="5">
    <location>
        <begin position="209"/>
        <end position="331"/>
    </location>
</feature>
<dbReference type="InterPro" id="IPR028307">
    <property type="entry name" value="Lin-54_fam"/>
</dbReference>
<dbReference type="PANTHER" id="PTHR12446">
    <property type="entry name" value="TESMIN/TSO1-RELATED"/>
    <property type="match status" value="1"/>
</dbReference>
<evidence type="ECO:0000256" key="4">
    <source>
        <dbReference type="SAM" id="MobiDB-lite"/>
    </source>
</evidence>
<protein>
    <submittedName>
        <fullName evidence="6">Tesmin tso1-like protein</fullName>
    </submittedName>
</protein>
<keyword evidence="3" id="KW-0539">Nucleus</keyword>
<evidence type="ECO:0000256" key="2">
    <source>
        <dbReference type="ARBA" id="ARBA00007267"/>
    </source>
</evidence>
<feature type="region of interest" description="Disordered" evidence="4">
    <location>
        <begin position="379"/>
        <end position="412"/>
    </location>
</feature>
<feature type="compositionally biased region" description="Low complexity" evidence="4">
    <location>
        <begin position="91"/>
        <end position="105"/>
    </location>
</feature>
<dbReference type="GO" id="GO:0006355">
    <property type="term" value="P:regulation of DNA-templated transcription"/>
    <property type="evidence" value="ECO:0007669"/>
    <property type="project" value="TreeGrafter"/>
</dbReference>
<dbReference type="PROSITE" id="PS51634">
    <property type="entry name" value="CRC"/>
    <property type="match status" value="1"/>
</dbReference>